<evidence type="ECO:0000256" key="2">
    <source>
        <dbReference type="ARBA" id="ARBA00023002"/>
    </source>
</evidence>
<dbReference type="GO" id="GO:0016616">
    <property type="term" value="F:oxidoreductase activity, acting on the CH-OH group of donors, NAD or NADP as acceptor"/>
    <property type="evidence" value="ECO:0007669"/>
    <property type="project" value="UniProtKB-ARBA"/>
</dbReference>
<protein>
    <recommendedName>
        <fullName evidence="6">NADP-dependent 3-hydroxy acid dehydrogenase YdfG</fullName>
    </recommendedName>
</protein>
<keyword evidence="5" id="KW-1185">Reference proteome</keyword>
<dbReference type="PANTHER" id="PTHR42901:SF1">
    <property type="entry name" value="ALCOHOL DEHYDROGENASE"/>
    <property type="match status" value="1"/>
</dbReference>
<name>A0A1K1P4H9_9FLAO</name>
<dbReference type="FunFam" id="3.40.50.720:FF:000047">
    <property type="entry name" value="NADP-dependent L-serine/L-allo-threonine dehydrogenase"/>
    <property type="match status" value="1"/>
</dbReference>
<accession>A0A1K1P4H9</accession>
<dbReference type="PRINTS" id="PR00080">
    <property type="entry name" value="SDRFAMILY"/>
</dbReference>
<dbReference type="Pfam" id="PF00106">
    <property type="entry name" value="adh_short"/>
    <property type="match status" value="1"/>
</dbReference>
<dbReference type="EMBL" id="FPJE01000007">
    <property type="protein sequence ID" value="SFW42690.1"/>
    <property type="molecule type" value="Genomic_DNA"/>
</dbReference>
<sequence>MREVLYVLIIKNMNEERHETQEKKQVTALITGASSGIGRATARAFAREGIRLVLCGRRQERLENLKIELSGLTDVCVLLFDVRKRNEVFEAIEALPEHFAEIDILINNAGNAHGLDPVQSGDMDDWDAMIDGNVKGLLYVSKAIIPGMVRRRKGHIINIGSMAAKQVYAGGNVYCASKHAVDALTEGMRIDLHSSGIRVGAVHPGLVETEFSKVRFKGDAERADPVYRGFQPLQAEDVADVIRFVVTRPYHVNIADLLVLPTAQAGSGMVHKTNM</sequence>
<gene>
    <name evidence="4" type="ORF">SAMN02927921_01629</name>
</gene>
<dbReference type="STRING" id="1150368.SAMN02927921_01629"/>
<dbReference type="AlphaFoldDB" id="A0A1K1P4H9"/>
<keyword evidence="2" id="KW-0560">Oxidoreductase</keyword>
<evidence type="ECO:0008006" key="6">
    <source>
        <dbReference type="Google" id="ProtNLM"/>
    </source>
</evidence>
<dbReference type="InterPro" id="IPR020904">
    <property type="entry name" value="Sc_DH/Rdtase_CS"/>
</dbReference>
<dbReference type="InterPro" id="IPR036291">
    <property type="entry name" value="NAD(P)-bd_dom_sf"/>
</dbReference>
<dbReference type="PRINTS" id="PR00081">
    <property type="entry name" value="GDHRDH"/>
</dbReference>
<reference evidence="4 5" key="1">
    <citation type="submission" date="2016-11" db="EMBL/GenBank/DDBJ databases">
        <authorList>
            <person name="Jaros S."/>
            <person name="Januszkiewicz K."/>
            <person name="Wedrychowicz H."/>
        </authorList>
    </citation>
    <scope>NUCLEOTIDE SEQUENCE [LARGE SCALE GENOMIC DNA]</scope>
    <source>
        <strain evidence="4 5">CGMCC 1.12145</strain>
    </source>
</reference>
<evidence type="ECO:0000256" key="1">
    <source>
        <dbReference type="ARBA" id="ARBA00006484"/>
    </source>
</evidence>
<dbReference type="Gene3D" id="3.40.50.720">
    <property type="entry name" value="NAD(P)-binding Rossmann-like Domain"/>
    <property type="match status" value="1"/>
</dbReference>
<dbReference type="PANTHER" id="PTHR42901">
    <property type="entry name" value="ALCOHOL DEHYDROGENASE"/>
    <property type="match status" value="1"/>
</dbReference>
<evidence type="ECO:0000313" key="4">
    <source>
        <dbReference type="EMBL" id="SFW42690.1"/>
    </source>
</evidence>
<comment type="similarity">
    <text evidence="1 3">Belongs to the short-chain dehydrogenases/reductases (SDR) family.</text>
</comment>
<dbReference type="PROSITE" id="PS00061">
    <property type="entry name" value="ADH_SHORT"/>
    <property type="match status" value="1"/>
</dbReference>
<proteinExistence type="inferred from homology"/>
<organism evidence="4 5">
    <name type="scientific">Sinomicrobium oceani</name>
    <dbReference type="NCBI Taxonomy" id="1150368"/>
    <lineage>
        <taxon>Bacteria</taxon>
        <taxon>Pseudomonadati</taxon>
        <taxon>Bacteroidota</taxon>
        <taxon>Flavobacteriia</taxon>
        <taxon>Flavobacteriales</taxon>
        <taxon>Flavobacteriaceae</taxon>
        <taxon>Sinomicrobium</taxon>
    </lineage>
</organism>
<dbReference type="SUPFAM" id="SSF51735">
    <property type="entry name" value="NAD(P)-binding Rossmann-fold domains"/>
    <property type="match status" value="1"/>
</dbReference>
<evidence type="ECO:0000256" key="3">
    <source>
        <dbReference type="RuleBase" id="RU000363"/>
    </source>
</evidence>
<dbReference type="InterPro" id="IPR002347">
    <property type="entry name" value="SDR_fam"/>
</dbReference>
<dbReference type="Proteomes" id="UP000182248">
    <property type="component" value="Unassembled WGS sequence"/>
</dbReference>
<evidence type="ECO:0000313" key="5">
    <source>
        <dbReference type="Proteomes" id="UP000182248"/>
    </source>
</evidence>